<dbReference type="AlphaFoldDB" id="A0A7Y9AUL5"/>
<evidence type="ECO:0000256" key="2">
    <source>
        <dbReference type="ARBA" id="ARBA00022692"/>
    </source>
</evidence>
<comment type="caution">
    <text evidence="8">The sequence shown here is derived from an EMBL/GenBank/DDBJ whole genome shotgun (WGS) entry which is preliminary data.</text>
</comment>
<name>A0A7Y9AUL5_9ACTN</name>
<feature type="transmembrane region" description="Helical" evidence="7">
    <location>
        <begin position="12"/>
        <end position="32"/>
    </location>
</feature>
<evidence type="ECO:0000313" key="8">
    <source>
        <dbReference type="EMBL" id="NYD20625.1"/>
    </source>
</evidence>
<feature type="transmembrane region" description="Helical" evidence="7">
    <location>
        <begin position="220"/>
        <end position="240"/>
    </location>
</feature>
<reference evidence="8 9" key="1">
    <citation type="submission" date="2020-07" db="EMBL/GenBank/DDBJ databases">
        <title>Sequencing the genomes of 1000 actinobacteria strains.</title>
        <authorList>
            <person name="Klenk H.-P."/>
        </authorList>
    </citation>
    <scope>NUCLEOTIDE SEQUENCE [LARGE SCALE GENOMIC DNA]</scope>
    <source>
        <strain evidence="8 9">DSM 7487</strain>
    </source>
</reference>
<dbReference type="Proteomes" id="UP000521922">
    <property type="component" value="Unassembled WGS sequence"/>
</dbReference>
<dbReference type="Pfam" id="PF00902">
    <property type="entry name" value="TatC"/>
    <property type="match status" value="1"/>
</dbReference>
<comment type="similarity">
    <text evidence="7">Belongs to the TatC family.</text>
</comment>
<dbReference type="PANTHER" id="PTHR30371:SF0">
    <property type="entry name" value="SEC-INDEPENDENT PROTEIN TRANSLOCASE PROTEIN TATC, CHLOROPLASTIC-RELATED"/>
    <property type="match status" value="1"/>
</dbReference>
<keyword evidence="6 7" id="KW-0472">Membrane</keyword>
<evidence type="ECO:0000256" key="4">
    <source>
        <dbReference type="ARBA" id="ARBA00022989"/>
    </source>
</evidence>
<dbReference type="PRINTS" id="PR01840">
    <property type="entry name" value="TATCFAMILY"/>
</dbReference>
<dbReference type="EMBL" id="JACCBB010000001">
    <property type="protein sequence ID" value="NYD20625.1"/>
    <property type="molecule type" value="Genomic_DNA"/>
</dbReference>
<evidence type="ECO:0000256" key="6">
    <source>
        <dbReference type="ARBA" id="ARBA00023136"/>
    </source>
</evidence>
<keyword evidence="3 7" id="KW-0653">Protein transport</keyword>
<sequence length="265" mass="29472">MDHLRELRNRIAKAAVFLLIGSIAGWFLWGGWKYSWGAFDGVFQYLQKPLLDYADRRGIQNVSLNFTQVGQAFDLRVKGAIWCGVIASSPFWIYQLWAFITPGLTKKERRYAIGFIAAAVPLFLLGAGIAYSVLPNAMRFLIDFTPVDAANLIGADVYLSFVMRIILAFGLGFLMPVVLVGLNFAHLLSGKAILKQWRISVFLSFLFSALVTPTSDITTMLLLALPLLVLFTIATVVCLLNDRRRAKNSDEPDYGHLSDDEASAL</sequence>
<dbReference type="HAMAP" id="MF_00902">
    <property type="entry name" value="TatC"/>
    <property type="match status" value="1"/>
</dbReference>
<proteinExistence type="inferred from homology"/>
<protein>
    <recommendedName>
        <fullName evidence="7">Sec-independent protein translocase protein TatC</fullName>
    </recommendedName>
</protein>
<dbReference type="GO" id="GO:0043953">
    <property type="term" value="P:protein transport by the Tat complex"/>
    <property type="evidence" value="ECO:0007669"/>
    <property type="project" value="UniProtKB-UniRule"/>
</dbReference>
<evidence type="ECO:0000256" key="5">
    <source>
        <dbReference type="ARBA" id="ARBA00023010"/>
    </source>
</evidence>
<dbReference type="GO" id="GO:0033281">
    <property type="term" value="C:TAT protein transport complex"/>
    <property type="evidence" value="ECO:0007669"/>
    <property type="project" value="UniProtKB-UniRule"/>
</dbReference>
<evidence type="ECO:0000313" key="9">
    <source>
        <dbReference type="Proteomes" id="UP000521922"/>
    </source>
</evidence>
<dbReference type="GO" id="GO:0065002">
    <property type="term" value="P:intracellular protein transmembrane transport"/>
    <property type="evidence" value="ECO:0007669"/>
    <property type="project" value="TreeGrafter"/>
</dbReference>
<gene>
    <name evidence="7" type="primary">tatC</name>
    <name evidence="8" type="ORF">BJ968_000165</name>
</gene>
<feature type="transmembrane region" description="Helical" evidence="7">
    <location>
        <begin position="79"/>
        <end position="100"/>
    </location>
</feature>
<dbReference type="RefSeq" id="WP_246314058.1">
    <property type="nucleotide sequence ID" value="NZ_BAAAGN010000002.1"/>
</dbReference>
<dbReference type="NCBIfam" id="TIGR00945">
    <property type="entry name" value="tatC"/>
    <property type="match status" value="1"/>
</dbReference>
<keyword evidence="7" id="KW-1003">Cell membrane</keyword>
<feature type="transmembrane region" description="Helical" evidence="7">
    <location>
        <begin position="161"/>
        <end position="185"/>
    </location>
</feature>
<comment type="subcellular location">
    <subcellularLocation>
        <location evidence="7">Cell membrane</location>
        <topology evidence="7">Multi-pass membrane protein</topology>
    </subcellularLocation>
    <subcellularLocation>
        <location evidence="1">Membrane</location>
        <topology evidence="1">Multi-pass membrane protein</topology>
    </subcellularLocation>
</comment>
<feature type="transmembrane region" description="Helical" evidence="7">
    <location>
        <begin position="112"/>
        <end position="134"/>
    </location>
</feature>
<keyword evidence="7" id="KW-0813">Transport</keyword>
<keyword evidence="5 7" id="KW-0811">Translocation</keyword>
<dbReference type="GO" id="GO:0009977">
    <property type="term" value="F:proton motive force dependent protein transmembrane transporter activity"/>
    <property type="evidence" value="ECO:0007669"/>
    <property type="project" value="TreeGrafter"/>
</dbReference>
<evidence type="ECO:0000256" key="1">
    <source>
        <dbReference type="ARBA" id="ARBA00004141"/>
    </source>
</evidence>
<comment type="subunit">
    <text evidence="7">The Tat system comprises two distinct complexes: a TatABC complex, containing multiple copies of TatA, TatB and TatC subunits, and a separate TatA complex, containing only TatA subunits. Substrates initially bind to the TatABC complex, which probably triggers association of the separate TatA complex to form the active translocon.</text>
</comment>
<feature type="transmembrane region" description="Helical" evidence="7">
    <location>
        <begin position="197"/>
        <end position="214"/>
    </location>
</feature>
<keyword evidence="2 7" id="KW-0812">Transmembrane</keyword>
<keyword evidence="9" id="KW-1185">Reference proteome</keyword>
<accession>A0A7Y9AUL5</accession>
<comment type="function">
    <text evidence="7">Part of the twin-arginine translocation (Tat) system that transports large folded proteins containing a characteristic twin-arginine motif in their signal peptide across membranes. Together with TatB, TatC is part of a receptor directly interacting with Tat signal peptides.</text>
</comment>
<evidence type="ECO:0000256" key="3">
    <source>
        <dbReference type="ARBA" id="ARBA00022927"/>
    </source>
</evidence>
<dbReference type="PANTHER" id="PTHR30371">
    <property type="entry name" value="SEC-INDEPENDENT PROTEIN TRANSLOCASE PROTEIN TATC"/>
    <property type="match status" value="1"/>
</dbReference>
<organism evidence="8 9">
    <name type="scientific">Kineococcus aurantiacus</name>
    <dbReference type="NCBI Taxonomy" id="37633"/>
    <lineage>
        <taxon>Bacteria</taxon>
        <taxon>Bacillati</taxon>
        <taxon>Actinomycetota</taxon>
        <taxon>Actinomycetes</taxon>
        <taxon>Kineosporiales</taxon>
        <taxon>Kineosporiaceae</taxon>
        <taxon>Kineococcus</taxon>
    </lineage>
</organism>
<dbReference type="InterPro" id="IPR002033">
    <property type="entry name" value="TatC"/>
</dbReference>
<keyword evidence="4 7" id="KW-1133">Transmembrane helix</keyword>
<evidence type="ECO:0000256" key="7">
    <source>
        <dbReference type="HAMAP-Rule" id="MF_00902"/>
    </source>
</evidence>